<name>A0A4U0SA89_9ACTN</name>
<dbReference type="EMBL" id="SUMC01000042">
    <property type="protein sequence ID" value="TKA06220.1"/>
    <property type="molecule type" value="Genomic_DNA"/>
</dbReference>
<dbReference type="InterPro" id="IPR000835">
    <property type="entry name" value="HTH_MarR-typ"/>
</dbReference>
<dbReference type="SMART" id="SM00347">
    <property type="entry name" value="HTH_MARR"/>
    <property type="match status" value="1"/>
</dbReference>
<dbReference type="PROSITE" id="PS50995">
    <property type="entry name" value="HTH_MARR_2"/>
    <property type="match status" value="1"/>
</dbReference>
<dbReference type="Pfam" id="PF12802">
    <property type="entry name" value="MarR_2"/>
    <property type="match status" value="1"/>
</dbReference>
<keyword evidence="3" id="KW-1185">Reference proteome</keyword>
<dbReference type="PANTHER" id="PTHR39515:SF2">
    <property type="entry name" value="HTH-TYPE TRANSCRIPTIONAL REGULATOR RV0880"/>
    <property type="match status" value="1"/>
</dbReference>
<protein>
    <submittedName>
        <fullName evidence="2">Winged helix-turn-helix transcriptional regulator</fullName>
    </submittedName>
</protein>
<proteinExistence type="predicted"/>
<evidence type="ECO:0000313" key="2">
    <source>
        <dbReference type="EMBL" id="TKA06220.1"/>
    </source>
</evidence>
<reference evidence="2 3" key="1">
    <citation type="submission" date="2019-04" db="EMBL/GenBank/DDBJ databases">
        <title>Streptomyces oryziradicis sp. nov., a novel actinomycete isolated from rhizosphere soil of rice (Oryza sativa L.).</title>
        <authorList>
            <person name="Li C."/>
        </authorList>
    </citation>
    <scope>NUCLEOTIDE SEQUENCE [LARGE SCALE GENOMIC DNA]</scope>
    <source>
        <strain evidence="2 3">NEAU-C40</strain>
    </source>
</reference>
<dbReference type="SUPFAM" id="SSF46785">
    <property type="entry name" value="Winged helix' DNA-binding domain"/>
    <property type="match status" value="1"/>
</dbReference>
<dbReference type="GO" id="GO:0003700">
    <property type="term" value="F:DNA-binding transcription factor activity"/>
    <property type="evidence" value="ECO:0007669"/>
    <property type="project" value="InterPro"/>
</dbReference>
<evidence type="ECO:0000313" key="3">
    <source>
        <dbReference type="Proteomes" id="UP000305778"/>
    </source>
</evidence>
<dbReference type="InterPro" id="IPR036390">
    <property type="entry name" value="WH_DNA-bd_sf"/>
</dbReference>
<dbReference type="InterPro" id="IPR036388">
    <property type="entry name" value="WH-like_DNA-bd_sf"/>
</dbReference>
<dbReference type="InterPro" id="IPR052526">
    <property type="entry name" value="HTH-type_Bedaq_tolerance"/>
</dbReference>
<dbReference type="Gene3D" id="1.10.10.10">
    <property type="entry name" value="Winged helix-like DNA-binding domain superfamily/Winged helix DNA-binding domain"/>
    <property type="match status" value="1"/>
</dbReference>
<dbReference type="Proteomes" id="UP000305778">
    <property type="component" value="Unassembled WGS sequence"/>
</dbReference>
<accession>A0A4U0SA89</accession>
<dbReference type="PANTHER" id="PTHR39515">
    <property type="entry name" value="CONSERVED PROTEIN"/>
    <property type="match status" value="1"/>
</dbReference>
<feature type="domain" description="HTH marR-type" evidence="1">
    <location>
        <begin position="10"/>
        <end position="148"/>
    </location>
</feature>
<dbReference type="AlphaFoldDB" id="A0A4U0SA89"/>
<dbReference type="OrthoDB" id="3215377at2"/>
<evidence type="ECO:0000259" key="1">
    <source>
        <dbReference type="PROSITE" id="PS50995"/>
    </source>
</evidence>
<organism evidence="2 3">
    <name type="scientific">Actinacidiphila oryziradicis</name>
    <dbReference type="NCBI Taxonomy" id="2571141"/>
    <lineage>
        <taxon>Bacteria</taxon>
        <taxon>Bacillati</taxon>
        <taxon>Actinomycetota</taxon>
        <taxon>Actinomycetes</taxon>
        <taxon>Kitasatosporales</taxon>
        <taxon>Streptomycetaceae</taxon>
        <taxon>Actinacidiphila</taxon>
    </lineage>
</organism>
<sequence length="158" mass="17294">MSENQEAPRTAAAAHRLIVAITRLRHRLREEAGLYATRLSVSQLAVLTSVVEEGPVTAVYLAQVQHVSPQSIAQNLAVLKAAGLVRGERDPGDGRKTLIRAEPSAPRLLLALNESRESFLARAIDQLVAPEERADLERVIDLLERFAAADLDDKDTEI</sequence>
<gene>
    <name evidence="2" type="ORF">FCI23_33015</name>
</gene>
<comment type="caution">
    <text evidence="2">The sequence shown here is derived from an EMBL/GenBank/DDBJ whole genome shotgun (WGS) entry which is preliminary data.</text>
</comment>
<dbReference type="RefSeq" id="WP_136727702.1">
    <property type="nucleotide sequence ID" value="NZ_SUMC01000042.1"/>
</dbReference>